<evidence type="ECO:0000256" key="1">
    <source>
        <dbReference type="SAM" id="MobiDB-lite"/>
    </source>
</evidence>
<dbReference type="Proteomes" id="UP000324222">
    <property type="component" value="Unassembled WGS sequence"/>
</dbReference>
<gene>
    <name evidence="2" type="ORF">E2C01_101998</name>
</gene>
<accession>A0A5B7KH82</accession>
<feature type="compositionally biased region" description="Polar residues" evidence="1">
    <location>
        <begin position="59"/>
        <end position="75"/>
    </location>
</feature>
<comment type="caution">
    <text evidence="2">The sequence shown here is derived from an EMBL/GenBank/DDBJ whole genome shotgun (WGS) entry which is preliminary data.</text>
</comment>
<proteinExistence type="predicted"/>
<keyword evidence="3" id="KW-1185">Reference proteome</keyword>
<reference evidence="2 3" key="1">
    <citation type="submission" date="2019-05" db="EMBL/GenBank/DDBJ databases">
        <title>Another draft genome of Portunus trituberculatus and its Hox gene families provides insights of decapod evolution.</title>
        <authorList>
            <person name="Jeong J.-H."/>
            <person name="Song I."/>
            <person name="Kim S."/>
            <person name="Choi T."/>
            <person name="Kim D."/>
            <person name="Ryu S."/>
            <person name="Kim W."/>
        </authorList>
    </citation>
    <scope>NUCLEOTIDE SEQUENCE [LARGE SCALE GENOMIC DNA]</scope>
    <source>
        <tissue evidence="2">Muscle</tissue>
    </source>
</reference>
<feature type="region of interest" description="Disordered" evidence="1">
    <location>
        <begin position="1"/>
        <end position="83"/>
    </location>
</feature>
<organism evidence="2 3">
    <name type="scientific">Portunus trituberculatus</name>
    <name type="common">Swimming crab</name>
    <name type="synonym">Neptunus trituberculatus</name>
    <dbReference type="NCBI Taxonomy" id="210409"/>
    <lineage>
        <taxon>Eukaryota</taxon>
        <taxon>Metazoa</taxon>
        <taxon>Ecdysozoa</taxon>
        <taxon>Arthropoda</taxon>
        <taxon>Crustacea</taxon>
        <taxon>Multicrustacea</taxon>
        <taxon>Malacostraca</taxon>
        <taxon>Eumalacostraca</taxon>
        <taxon>Eucarida</taxon>
        <taxon>Decapoda</taxon>
        <taxon>Pleocyemata</taxon>
        <taxon>Brachyura</taxon>
        <taxon>Eubrachyura</taxon>
        <taxon>Portunoidea</taxon>
        <taxon>Portunidae</taxon>
        <taxon>Portuninae</taxon>
        <taxon>Portunus</taxon>
    </lineage>
</organism>
<evidence type="ECO:0000313" key="2">
    <source>
        <dbReference type="EMBL" id="MPD06204.1"/>
    </source>
</evidence>
<name>A0A5B7KH82_PORTR</name>
<protein>
    <submittedName>
        <fullName evidence="2">Uncharacterized protein</fullName>
    </submittedName>
</protein>
<dbReference type="EMBL" id="VSRR010149938">
    <property type="protein sequence ID" value="MPD06204.1"/>
    <property type="molecule type" value="Genomic_DNA"/>
</dbReference>
<sequence length="83" mass="9170">MDVGRHLESWSGLKLGRHGCRETDSGPPKRAVSSASRENTSGGRGELTQPKLRRICLPSVSSPRRQFGSRNSAQETVPRRPKM</sequence>
<evidence type="ECO:0000313" key="3">
    <source>
        <dbReference type="Proteomes" id="UP000324222"/>
    </source>
</evidence>
<dbReference type="AlphaFoldDB" id="A0A5B7KH82"/>